<proteinExistence type="predicted"/>
<comment type="caution">
    <text evidence="3">The sequence shown here is derived from an EMBL/GenBank/DDBJ whole genome shotgun (WGS) entry which is preliminary data.</text>
</comment>
<sequence length="723" mass="80038">MRSTFPRSSVLILGPNSIQSLLPSTLISQVESLLDSHRINDAIDLADKQRKKLYANISINEDEADELRYVYQRIGFQCFAETRFAEAANNFFDGELDPRLMISYYPELRGALFTSDDAMDVFAGVAERMPTEASVEDIIVTNLVRNYSPHLSPNTREAPSTAELRKILLSDANEKLASFLAKWRARRQIEAGSIAAVGGSTKKAPAVDLSEAVVDTVLVKLYANLEKTPELYALLHEPNHVVVSEVESVLKKTGQYNALCILYKDRGDDVKLLDIWAKLVEGEWTDEDIKDPLSDMMALLNEKRDRSLTQKWGLWLTKRDPENGLKLLMPKDGGKRRERPEEDLALLEQIKEANPAAGIQYLEYLVIQRRSSSRNLHTQLAVSCIEQLRTALSQDSVSKLWRAKASSYSSSRTDIPFLSYFAATTPDSTHKHVRLKTVLFLAGSSLYDPAVIRPLLVENQKILRLELAIVDGKLGNDRAALSTLVHDLHDASSAEAYCTLGGDLVPPKVAQALAETNPGLDLWVSTLFGISVSSTKDGGTRPSAMARQKSVVDEWRKKELLKILLEVYMSDGEVSTGRAAHLINSQAMNLDVLDVISLVPPNWPLHLMSSFLARSFRRTLHDRHEGKIVKTLSAGQNLEVKDETWAILREEGMIVEEAAESDGNESETDGGFGEKQALAEKLALHLGDLAAGTDDIHVEDGGARSEKAGLSGEASEMGYSDLR</sequence>
<evidence type="ECO:0000256" key="1">
    <source>
        <dbReference type="SAM" id="MobiDB-lite"/>
    </source>
</evidence>
<name>A0A369J5D3_HYPMA</name>
<gene>
    <name evidence="3" type="primary">TGFBRAP1</name>
    <name evidence="3" type="ORF">Hypma_001807</name>
</gene>
<dbReference type="GO" id="GO:0006914">
    <property type="term" value="P:autophagy"/>
    <property type="evidence" value="ECO:0007669"/>
    <property type="project" value="TreeGrafter"/>
</dbReference>
<evidence type="ECO:0000313" key="4">
    <source>
        <dbReference type="Proteomes" id="UP000076154"/>
    </source>
</evidence>
<dbReference type="AlphaFoldDB" id="A0A369J5D3"/>
<keyword evidence="3" id="KW-0675">Receptor</keyword>
<feature type="domain" description="Vacuolar sorting protein 39/Transforming growth factor beta receptor-associated" evidence="2">
    <location>
        <begin position="214"/>
        <end position="291"/>
    </location>
</feature>
<dbReference type="GO" id="GO:0034058">
    <property type="term" value="P:endosomal vesicle fusion"/>
    <property type="evidence" value="ECO:0007669"/>
    <property type="project" value="TreeGrafter"/>
</dbReference>
<dbReference type="PANTHER" id="PTHR12894:SF27">
    <property type="entry name" value="TRANSFORMING GROWTH FACTOR-BETA RECEPTOR-ASSOCIATED PROTEIN 1"/>
    <property type="match status" value="1"/>
</dbReference>
<evidence type="ECO:0000313" key="3">
    <source>
        <dbReference type="EMBL" id="RDB17168.1"/>
    </source>
</evidence>
<dbReference type="Proteomes" id="UP000076154">
    <property type="component" value="Unassembled WGS sequence"/>
</dbReference>
<dbReference type="InterPro" id="IPR019452">
    <property type="entry name" value="VPS39/TGF_beta_rcpt-assoc_1"/>
</dbReference>
<reference evidence="3" key="1">
    <citation type="submission" date="2018-04" db="EMBL/GenBank/DDBJ databases">
        <title>Whole genome sequencing of Hypsizygus marmoreus.</title>
        <authorList>
            <person name="Choi I.-G."/>
            <person name="Min B."/>
            <person name="Kim J.-G."/>
            <person name="Kim S."/>
            <person name="Oh Y.-L."/>
            <person name="Kong W.-S."/>
            <person name="Park H."/>
            <person name="Jeong J."/>
            <person name="Song E.-S."/>
        </authorList>
    </citation>
    <scope>NUCLEOTIDE SEQUENCE [LARGE SCALE GENOMIC DNA]</scope>
    <source>
        <strain evidence="3">51987-8</strain>
    </source>
</reference>
<dbReference type="OrthoDB" id="10258882at2759"/>
<dbReference type="GO" id="GO:0005737">
    <property type="term" value="C:cytoplasm"/>
    <property type="evidence" value="ECO:0007669"/>
    <property type="project" value="TreeGrafter"/>
</dbReference>
<feature type="region of interest" description="Disordered" evidence="1">
    <location>
        <begin position="694"/>
        <end position="723"/>
    </location>
</feature>
<dbReference type="InParanoid" id="A0A369J5D3"/>
<dbReference type="EMBL" id="LUEZ02000113">
    <property type="protein sequence ID" value="RDB17168.1"/>
    <property type="molecule type" value="Genomic_DNA"/>
</dbReference>
<dbReference type="Pfam" id="PF10366">
    <property type="entry name" value="Vps39_1"/>
    <property type="match status" value="1"/>
</dbReference>
<dbReference type="PANTHER" id="PTHR12894">
    <property type="entry name" value="CNH DOMAIN CONTAINING"/>
    <property type="match status" value="1"/>
</dbReference>
<dbReference type="STRING" id="39966.A0A369J5D3"/>
<dbReference type="InterPro" id="IPR032914">
    <property type="entry name" value="Vam6/VPS39/TRAP1"/>
</dbReference>
<feature type="compositionally biased region" description="Basic and acidic residues" evidence="1">
    <location>
        <begin position="694"/>
        <end position="707"/>
    </location>
</feature>
<organism evidence="3 4">
    <name type="scientific">Hypsizygus marmoreus</name>
    <name type="common">White beech mushroom</name>
    <name type="synonym">Agaricus marmoreus</name>
    <dbReference type="NCBI Taxonomy" id="39966"/>
    <lineage>
        <taxon>Eukaryota</taxon>
        <taxon>Fungi</taxon>
        <taxon>Dikarya</taxon>
        <taxon>Basidiomycota</taxon>
        <taxon>Agaricomycotina</taxon>
        <taxon>Agaricomycetes</taxon>
        <taxon>Agaricomycetidae</taxon>
        <taxon>Agaricales</taxon>
        <taxon>Tricholomatineae</taxon>
        <taxon>Lyophyllaceae</taxon>
        <taxon>Hypsizygus</taxon>
    </lineage>
</organism>
<dbReference type="GO" id="GO:0016020">
    <property type="term" value="C:membrane"/>
    <property type="evidence" value="ECO:0007669"/>
    <property type="project" value="TreeGrafter"/>
</dbReference>
<accession>A0A369J5D3</accession>
<protein>
    <submittedName>
        <fullName evidence="3">Transforming growth factor-beta receptor-associated protein 1</fullName>
    </submittedName>
</protein>
<evidence type="ECO:0000259" key="2">
    <source>
        <dbReference type="Pfam" id="PF10366"/>
    </source>
</evidence>
<dbReference type="FunCoup" id="A0A369J5D3">
    <property type="interactions" value="60"/>
</dbReference>
<keyword evidence="4" id="KW-1185">Reference proteome</keyword>